<dbReference type="PANTHER" id="PTHR16798">
    <property type="entry name" value="FANCONI ANEMIA GROUP C PROTEIN FANCC"/>
    <property type="match status" value="1"/>
</dbReference>
<proteinExistence type="predicted"/>
<dbReference type="Proteomes" id="UP000472277">
    <property type="component" value="Chromosome 27"/>
</dbReference>
<dbReference type="GO" id="GO:0034599">
    <property type="term" value="P:cellular response to oxidative stress"/>
    <property type="evidence" value="ECO:0007669"/>
    <property type="project" value="TreeGrafter"/>
</dbReference>
<reference evidence="1" key="1">
    <citation type="submission" date="2025-08" db="UniProtKB">
        <authorList>
            <consortium name="Ensembl"/>
        </authorList>
    </citation>
    <scope>IDENTIFICATION</scope>
</reference>
<dbReference type="Ensembl" id="ENSSTUT00000009410.1">
    <property type="protein sequence ID" value="ENSSTUP00000008789.1"/>
    <property type="gene ID" value="ENSSTUG00000004374.1"/>
</dbReference>
<dbReference type="GO" id="GO:0006289">
    <property type="term" value="P:nucleotide-excision repair"/>
    <property type="evidence" value="ECO:0007669"/>
    <property type="project" value="TreeGrafter"/>
</dbReference>
<dbReference type="InParanoid" id="A0A673W9I6"/>
<dbReference type="RefSeq" id="XP_029572371.1">
    <property type="nucleotide sequence ID" value="XM_029716511.1"/>
</dbReference>
<dbReference type="GO" id="GO:0043240">
    <property type="term" value="C:Fanconi anaemia nuclear complex"/>
    <property type="evidence" value="ECO:0007669"/>
    <property type="project" value="InterPro"/>
</dbReference>
<dbReference type="GO" id="GO:0036297">
    <property type="term" value="P:interstrand cross-link repair"/>
    <property type="evidence" value="ECO:0007669"/>
    <property type="project" value="InterPro"/>
</dbReference>
<accession>A0A673W9I6</accession>
<keyword evidence="2" id="KW-1185">Reference proteome</keyword>
<dbReference type="GeneID" id="115164237"/>
<dbReference type="KEGG" id="stru:115164237"/>
<dbReference type="AlphaFoldDB" id="A0A673W9I6"/>
<dbReference type="InterPro" id="IPR000686">
    <property type="entry name" value="FANCC"/>
</dbReference>
<name>A0A673W9I6_SALTR</name>
<dbReference type="PANTHER" id="PTHR16798:SF0">
    <property type="entry name" value="FANCONI ANEMIA GROUP C PROTEIN"/>
    <property type="match status" value="1"/>
</dbReference>
<dbReference type="GeneTree" id="ENSGT00390000016390"/>
<sequence length="675" mass="75150">MGFGHIRLRSRGKFTLVTLQRRTFSDSEFEHNIQEGSMRDKEEMERDGGFSLRRPSTSLLATLLCNRLPSPNSTMSQAQMGSMAGLKPQEVAFWLGKAVEWGQTESPDTQRDTCLHLGPLRAFLQLLLTHIHTQSSTTETMRTIPFVGQFLGRLCWNPYVTADAGSRSLLLQSLWSLYSEEPHNAVERKANQWIRNLLCQLATEEDSATHMLVKHMGLSPKEYSVKVLRKMVLLLVEEVGESCSSLADPNPRCSCDSVLAASVACVPLVTCPETAPLIGALLQRPMTCDKAALSQDFLDAVSSAYSRKCVSLEAQAVVSLWCHNLASLEGAVMSLLDSVLSNPASTLHNLENTITHSLLPKACSQHSSIFLIVNDIFRSMLVQVEGNQTLLSLIHTFTLCFLRELAALQPQECVSLKAFFPHTPQSLLAPLLTHPSEMAQEAWPEHLAWITASLQRLTEEEEEEEGNRGQCGVFEAWFLLVQCADWLEVASQLLVSARPQAFGPLLWLLTFYHHPTNRGHHRTQQLVAAREVWDHLRSLFLLSAPPLPADRLQSLAGLMSAVPQQPSLDSLLVVSLLVNFAVFSHNSLSGAREIVRMVVQQSGLVREAVCVLDVVELRLNRERASSSLTDRVKPRTRALRGTLTHMAQHDTDTQPLWQRWDTHTAVPGCSTNQTL</sequence>
<reference evidence="1" key="2">
    <citation type="submission" date="2025-09" db="UniProtKB">
        <authorList>
            <consortium name="Ensembl"/>
        </authorList>
    </citation>
    <scope>IDENTIFICATION</scope>
</reference>
<dbReference type="Pfam" id="PF02106">
    <property type="entry name" value="Fanconi_C"/>
    <property type="match status" value="1"/>
</dbReference>
<dbReference type="PRINTS" id="PR00494">
    <property type="entry name" value="FANCONICGENE"/>
</dbReference>
<protein>
    <submittedName>
        <fullName evidence="1">FA complementation group C</fullName>
    </submittedName>
</protein>
<dbReference type="OMA" id="RWHHRAS"/>
<gene>
    <name evidence="1" type="primary">fancc</name>
</gene>
<dbReference type="CTD" id="2176"/>
<evidence type="ECO:0000313" key="2">
    <source>
        <dbReference type="Proteomes" id="UP000472277"/>
    </source>
</evidence>
<dbReference type="OrthoDB" id="10046159at2759"/>
<evidence type="ECO:0000313" key="1">
    <source>
        <dbReference type="Ensembl" id="ENSSTUP00000008789.1"/>
    </source>
</evidence>
<organism evidence="1 2">
    <name type="scientific">Salmo trutta</name>
    <name type="common">Brown trout</name>
    <dbReference type="NCBI Taxonomy" id="8032"/>
    <lineage>
        <taxon>Eukaryota</taxon>
        <taxon>Metazoa</taxon>
        <taxon>Chordata</taxon>
        <taxon>Craniata</taxon>
        <taxon>Vertebrata</taxon>
        <taxon>Euteleostomi</taxon>
        <taxon>Actinopterygii</taxon>
        <taxon>Neopterygii</taxon>
        <taxon>Teleostei</taxon>
        <taxon>Protacanthopterygii</taxon>
        <taxon>Salmoniformes</taxon>
        <taxon>Salmonidae</taxon>
        <taxon>Salmoninae</taxon>
        <taxon>Salmo</taxon>
    </lineage>
</organism>